<protein>
    <submittedName>
        <fullName evidence="3">Rhinocladiella mackenziei CBS 650.93 unplaced genomic scaffold supercont1.1, whole genome shotgun sequence</fullName>
    </submittedName>
</protein>
<dbReference type="GeneID" id="25289436"/>
<dbReference type="Gene3D" id="3.90.1300.10">
    <property type="entry name" value="Amidase signature (AS) domain"/>
    <property type="match status" value="1"/>
</dbReference>
<reference evidence="3 4" key="1">
    <citation type="submission" date="2015-01" db="EMBL/GenBank/DDBJ databases">
        <title>The Genome Sequence of Rhinocladiella mackenzie CBS 650.93.</title>
        <authorList>
            <consortium name="The Broad Institute Genomics Platform"/>
            <person name="Cuomo C."/>
            <person name="de Hoog S."/>
            <person name="Gorbushina A."/>
            <person name="Stielow B."/>
            <person name="Teixiera M."/>
            <person name="Abouelleil A."/>
            <person name="Chapman S.B."/>
            <person name="Priest M."/>
            <person name="Young S.K."/>
            <person name="Wortman J."/>
            <person name="Nusbaum C."/>
            <person name="Birren B."/>
        </authorList>
    </citation>
    <scope>NUCLEOTIDE SEQUENCE [LARGE SCALE GENOMIC DNA]</scope>
    <source>
        <strain evidence="3 4">CBS 650.93</strain>
    </source>
</reference>
<evidence type="ECO:0000313" key="4">
    <source>
        <dbReference type="Proteomes" id="UP000053617"/>
    </source>
</evidence>
<evidence type="ECO:0000259" key="2">
    <source>
        <dbReference type="Pfam" id="PF26053"/>
    </source>
</evidence>
<dbReference type="EMBL" id="KN847475">
    <property type="protein sequence ID" value="KIX10283.1"/>
    <property type="molecule type" value="Genomic_DNA"/>
</dbReference>
<keyword evidence="4" id="KW-1185">Reference proteome</keyword>
<dbReference type="HOGENOM" id="CLU_020129_2_1_1"/>
<dbReference type="AlphaFoldDB" id="A0A0D2HHW1"/>
<dbReference type="PANTHER" id="PTHR46310:SF7">
    <property type="entry name" value="AMIDASE 1"/>
    <property type="match status" value="1"/>
</dbReference>
<dbReference type="SUPFAM" id="SSF75304">
    <property type="entry name" value="Amidase signature (AS) enzymes"/>
    <property type="match status" value="1"/>
</dbReference>
<accession>A0A0D2HHW1</accession>
<dbReference type="Pfam" id="PF01425">
    <property type="entry name" value="Amidase"/>
    <property type="match status" value="1"/>
</dbReference>
<dbReference type="OrthoDB" id="4347796at2759"/>
<dbReference type="RefSeq" id="XP_013277419.1">
    <property type="nucleotide sequence ID" value="XM_013421965.1"/>
</dbReference>
<sequence length="613" mass="68716">MTKITVHRRGIRARPQTRTDLSLPATDFSESYSAVFQIDGHRYIIYGLANKAVTIPYHSRPSLVSVIHLSNNQTVEREFLRQKIQEYQSEDDVFHFKFLQGVIFTVAIHDRPEKLISPDALALLKLWGNEWCEALDGENEKSLPAPGVYFASRNRLLPVYKLYDDHQGAFLTSLIPSAQSPHTPIKIAGKEMQTGVVAVPSRLQKRPTRSQPLLGLRIAVKDNFQIEGIRASLGSRAYYDLYPPPDRTACCIAKLEKGGAYILGTTKMSSFAATEEPVECIDYQAPWNPRADEYQSPAGSSSGSAAAISSYKWLDIAIGSDSNGSGRRPAHWSGCFALRPSHGVLDAEGFVPSFRLFDTPTFFGRDIHKCRAFAAAWYGENLPNPIPNLPLKIIVATDYLNVIANRAQLEVIEKFVKDLEQSLGVQRQNVSFDESWDSSPPVEAEGQVLSDFMKHACRNSFFHDDYHSLDSFREDYSEKYSKMPYVSPPVRKQWDLSSKISTEERNEAVRRLAVYKDWFAREILELGRKTTLVILPIENMSPRYRDEATTNFDPVGVPMLFLSPILGGPELVVPAGQVPYLTRGTDLKLLDVAANCLEQSARPTEVAVGKTMF</sequence>
<dbReference type="STRING" id="1442369.A0A0D2HHW1"/>
<feature type="domain" description="Scytalone dehydratase-like protein Arp1 N-terminal" evidence="2">
    <location>
        <begin position="65"/>
        <end position="125"/>
    </location>
</feature>
<dbReference type="InterPro" id="IPR023631">
    <property type="entry name" value="Amidase_dom"/>
</dbReference>
<dbReference type="VEuPathDB" id="FungiDB:Z518_01365"/>
<dbReference type="InterPro" id="IPR058329">
    <property type="entry name" value="Arp1_N"/>
</dbReference>
<feature type="domain" description="Amidase" evidence="1">
    <location>
        <begin position="209"/>
        <end position="381"/>
    </location>
</feature>
<name>A0A0D2HHW1_9EURO</name>
<organism evidence="3 4">
    <name type="scientific">Rhinocladiella mackenziei CBS 650.93</name>
    <dbReference type="NCBI Taxonomy" id="1442369"/>
    <lineage>
        <taxon>Eukaryota</taxon>
        <taxon>Fungi</taxon>
        <taxon>Dikarya</taxon>
        <taxon>Ascomycota</taxon>
        <taxon>Pezizomycotina</taxon>
        <taxon>Eurotiomycetes</taxon>
        <taxon>Chaetothyriomycetidae</taxon>
        <taxon>Chaetothyriales</taxon>
        <taxon>Herpotrichiellaceae</taxon>
        <taxon>Rhinocladiella</taxon>
    </lineage>
</organism>
<evidence type="ECO:0000313" key="3">
    <source>
        <dbReference type="EMBL" id="KIX10283.1"/>
    </source>
</evidence>
<dbReference type="Pfam" id="PF26053">
    <property type="entry name" value="DUF8016"/>
    <property type="match status" value="1"/>
</dbReference>
<dbReference type="InterPro" id="IPR036928">
    <property type="entry name" value="AS_sf"/>
</dbReference>
<dbReference type="PANTHER" id="PTHR46310">
    <property type="entry name" value="AMIDASE 1"/>
    <property type="match status" value="1"/>
</dbReference>
<proteinExistence type="predicted"/>
<dbReference type="Proteomes" id="UP000053617">
    <property type="component" value="Unassembled WGS sequence"/>
</dbReference>
<evidence type="ECO:0000259" key="1">
    <source>
        <dbReference type="Pfam" id="PF01425"/>
    </source>
</evidence>
<gene>
    <name evidence="3" type="ORF">Z518_01365</name>
</gene>